<protein>
    <recommendedName>
        <fullName evidence="2">Porin domain-containing protein</fullName>
    </recommendedName>
</protein>
<name>Q47H80_DECAR</name>
<dbReference type="InterPro" id="IPR033900">
    <property type="entry name" value="Gram_neg_porin_domain"/>
</dbReference>
<dbReference type="GO" id="GO:0015288">
    <property type="term" value="F:porin activity"/>
    <property type="evidence" value="ECO:0007669"/>
    <property type="project" value="InterPro"/>
</dbReference>
<dbReference type="HOGENOM" id="CLU_032382_0_0_4"/>
<reference evidence="3" key="1">
    <citation type="submission" date="2005-08" db="EMBL/GenBank/DDBJ databases">
        <title>Complete sequence of Dechloromonas aromatica RCB.</title>
        <authorList>
            <person name="Salinero K.K."/>
            <person name="Copeland A."/>
            <person name="Lucas S."/>
            <person name="Lapidus A."/>
            <person name="Barry K."/>
            <person name="Detter J.C."/>
            <person name="Glavina T."/>
            <person name="Hammon N."/>
            <person name="Israni S."/>
            <person name="Pitluck S."/>
            <person name="Di Bartolo G."/>
            <person name="Trong S."/>
            <person name="Schmutz J."/>
            <person name="Larimer F."/>
            <person name="Land M."/>
            <person name="Ivanova N."/>
            <person name="Richardson P."/>
        </authorList>
    </citation>
    <scope>NUCLEOTIDE SEQUENCE</scope>
    <source>
        <strain evidence="3">RCB</strain>
    </source>
</reference>
<proteinExistence type="predicted"/>
<sequence>MKKIPSVRPLVLALLACGSTASHAVSFTQNDVTLDINGTINGFYVNREAKTIDRAPGGGTTTTNNSALTNGLLPGWINFVATTQANGQDIKAHISFAPGINNNSTVIGLPIGNNAGGAGNTNPYSQIDTRNVYFQFGNNSWGTLKFGRDIGLFGQNIILSDMTLLGVGGTSNAGIPYNTTFGMIGHGYMYTGFQPQITYTTPSVGGLQGAAGIFQPSSFAGNETKAPGFQAKIDYDWKGKVPGKVWGGLVTQSTSCSVDPCATKSFTATGYEIGAKAGFGDFEAVAYGFKGNGLGLSTIGAQFLGGSNGAGNKTDSQGYFLQGTYKFGATKVGINFGENKDKDGYTLDNTRTINGVLRATPDNQIKNRAVTLGVYHSLNKYITLVGEYNQEKITNVADTNYDNKNRTLSFGGLIFF</sequence>
<dbReference type="Gene3D" id="2.40.160.10">
    <property type="entry name" value="Porin"/>
    <property type="match status" value="1"/>
</dbReference>
<keyword evidence="1" id="KW-0732">Signal</keyword>
<dbReference type="Pfam" id="PF13609">
    <property type="entry name" value="Porin_4"/>
    <property type="match status" value="1"/>
</dbReference>
<gene>
    <name evidence="3" type="ordered locus">Daro_1045</name>
</gene>
<feature type="domain" description="Porin" evidence="2">
    <location>
        <begin position="13"/>
        <end position="391"/>
    </location>
</feature>
<organism evidence="3">
    <name type="scientific">Dechloromonas aromatica (strain RCB)</name>
    <dbReference type="NCBI Taxonomy" id="159087"/>
    <lineage>
        <taxon>Bacteria</taxon>
        <taxon>Pseudomonadati</taxon>
        <taxon>Pseudomonadota</taxon>
        <taxon>Betaproteobacteria</taxon>
        <taxon>Rhodocyclales</taxon>
        <taxon>Azonexaceae</taxon>
        <taxon>Dechloromonas</taxon>
    </lineage>
</organism>
<accession>Q47H80</accession>
<dbReference type="InterPro" id="IPR023614">
    <property type="entry name" value="Porin_dom_sf"/>
</dbReference>
<evidence type="ECO:0000256" key="1">
    <source>
        <dbReference type="SAM" id="SignalP"/>
    </source>
</evidence>
<dbReference type="eggNOG" id="COG3203">
    <property type="taxonomic scope" value="Bacteria"/>
</dbReference>
<evidence type="ECO:0000313" key="3">
    <source>
        <dbReference type="EMBL" id="AAZ45801.1"/>
    </source>
</evidence>
<dbReference type="OrthoDB" id="8735103at2"/>
<feature type="chain" id="PRO_5004233532" description="Porin domain-containing protein" evidence="1">
    <location>
        <begin position="25"/>
        <end position="416"/>
    </location>
</feature>
<dbReference type="EMBL" id="CP000089">
    <property type="protein sequence ID" value="AAZ45801.1"/>
    <property type="molecule type" value="Genomic_DNA"/>
</dbReference>
<dbReference type="KEGG" id="dar:Daro_1045"/>
<dbReference type="STRING" id="159087.Daro_1045"/>
<dbReference type="AlphaFoldDB" id="Q47H80"/>
<feature type="signal peptide" evidence="1">
    <location>
        <begin position="1"/>
        <end position="24"/>
    </location>
</feature>
<dbReference type="GO" id="GO:0016020">
    <property type="term" value="C:membrane"/>
    <property type="evidence" value="ECO:0007669"/>
    <property type="project" value="InterPro"/>
</dbReference>
<evidence type="ECO:0000259" key="2">
    <source>
        <dbReference type="Pfam" id="PF13609"/>
    </source>
</evidence>
<dbReference type="SUPFAM" id="SSF56935">
    <property type="entry name" value="Porins"/>
    <property type="match status" value="1"/>
</dbReference>